<protein>
    <submittedName>
        <fullName evidence="1">Uncharacterized protein</fullName>
    </submittedName>
</protein>
<reference evidence="1" key="1">
    <citation type="journal article" date="2012" name="J. Bacteriol.">
        <title>Genome sequences of type strains of seven species of the marine bacterium Pseudoalteromonas.</title>
        <authorList>
            <person name="Xie B.B."/>
            <person name="Shu Y.L."/>
            <person name="Qin Q.L."/>
            <person name="Rong J.C."/>
            <person name="Zhang X.Y."/>
            <person name="Chen X.L."/>
            <person name="Shi M."/>
            <person name="He H.L."/>
            <person name="Zhou B.C."/>
            <person name="Zhang Y.Z."/>
        </authorList>
    </citation>
    <scope>NUCLEOTIDE SEQUENCE</scope>
    <source>
        <strain evidence="1">DSM 8771</strain>
    </source>
</reference>
<sequence length="40" mass="4758">MLGFFCLYLLLIVLVLSHYINDPSHWSNKINKYDNLQCDI</sequence>
<reference evidence="1" key="2">
    <citation type="submission" date="2015-03" db="EMBL/GenBank/DDBJ databases">
        <title>Genome sequence of Pseudoalteromonas citrea.</title>
        <authorList>
            <person name="Xie B.-B."/>
            <person name="Rong J.-C."/>
            <person name="Qin Q.-L."/>
            <person name="Zhang Y.-Z."/>
        </authorList>
    </citation>
    <scope>NUCLEOTIDE SEQUENCE</scope>
    <source>
        <strain evidence="1">DSM 8771</strain>
    </source>
</reference>
<name>A0AAD4AG34_9GAMM</name>
<evidence type="ECO:0000313" key="2">
    <source>
        <dbReference type="Proteomes" id="UP000016487"/>
    </source>
</evidence>
<comment type="caution">
    <text evidence="1">The sequence shown here is derived from an EMBL/GenBank/DDBJ whole genome shotgun (WGS) entry which is preliminary data.</text>
</comment>
<evidence type="ECO:0000313" key="1">
    <source>
        <dbReference type="EMBL" id="KAF7767488.1"/>
    </source>
</evidence>
<dbReference type="Proteomes" id="UP000016487">
    <property type="component" value="Unassembled WGS sequence"/>
</dbReference>
<dbReference type="EMBL" id="AHBZ03000025">
    <property type="protein sequence ID" value="KAF7767488.1"/>
    <property type="molecule type" value="Genomic_DNA"/>
</dbReference>
<accession>A0AAD4AG34</accession>
<organism evidence="1 2">
    <name type="scientific">Pseudoalteromonas citrea</name>
    <dbReference type="NCBI Taxonomy" id="43655"/>
    <lineage>
        <taxon>Bacteria</taxon>
        <taxon>Pseudomonadati</taxon>
        <taxon>Pseudomonadota</taxon>
        <taxon>Gammaproteobacteria</taxon>
        <taxon>Alteromonadales</taxon>
        <taxon>Pseudoalteromonadaceae</taxon>
        <taxon>Pseudoalteromonas</taxon>
    </lineage>
</organism>
<gene>
    <name evidence="1" type="ORF">PCIT_a4381</name>
</gene>
<dbReference type="AlphaFoldDB" id="A0AAD4AG34"/>
<proteinExistence type="predicted"/>